<dbReference type="OrthoDB" id="2969039at2"/>
<organism evidence="2 3">
    <name type="scientific">Guptibacillus hwajinpoensis</name>
    <dbReference type="NCBI Taxonomy" id="208199"/>
    <lineage>
        <taxon>Bacteria</taxon>
        <taxon>Bacillati</taxon>
        <taxon>Bacillota</taxon>
        <taxon>Bacilli</taxon>
        <taxon>Bacillales</taxon>
        <taxon>Guptibacillaceae</taxon>
        <taxon>Guptibacillus</taxon>
    </lineage>
</organism>
<dbReference type="RefSeq" id="WP_048313120.1">
    <property type="nucleotide sequence ID" value="NZ_CP119526.1"/>
</dbReference>
<evidence type="ECO:0000256" key="1">
    <source>
        <dbReference type="SAM" id="Phobius"/>
    </source>
</evidence>
<evidence type="ECO:0000313" key="3">
    <source>
        <dbReference type="Proteomes" id="UP000035996"/>
    </source>
</evidence>
<protein>
    <submittedName>
        <fullName evidence="2">Uncharacterized protein</fullName>
    </submittedName>
</protein>
<gene>
    <name evidence="2" type="ORF">AB986_18610</name>
</gene>
<keyword evidence="1" id="KW-1133">Transmembrane helix</keyword>
<feature type="transmembrane region" description="Helical" evidence="1">
    <location>
        <begin position="6"/>
        <end position="28"/>
    </location>
</feature>
<evidence type="ECO:0000313" key="2">
    <source>
        <dbReference type="EMBL" id="KMM36143.1"/>
    </source>
</evidence>
<accession>A0A0J6CSJ5</accession>
<dbReference type="EMBL" id="LELK01000009">
    <property type="protein sequence ID" value="KMM36143.1"/>
    <property type="molecule type" value="Genomic_DNA"/>
</dbReference>
<comment type="caution">
    <text evidence="2">The sequence shown here is derived from an EMBL/GenBank/DDBJ whole genome shotgun (WGS) entry which is preliminary data.</text>
</comment>
<proteinExistence type="predicted"/>
<reference evidence="2" key="1">
    <citation type="submission" date="2015-06" db="EMBL/GenBank/DDBJ databases">
        <authorList>
            <person name="Liu B."/>
            <person name="Wang J."/>
            <person name="Zhu Y."/>
            <person name="Liu G."/>
            <person name="Chen Q."/>
            <person name="Zheng C."/>
            <person name="Che J."/>
            <person name="Ge C."/>
            <person name="Shi H."/>
            <person name="Pan Z."/>
            <person name="Liu X."/>
        </authorList>
    </citation>
    <scope>NUCLEOTIDE SEQUENCE [LARGE SCALE GENOMIC DNA]</scope>
    <source>
        <strain evidence="2">DSM 16346</strain>
    </source>
</reference>
<keyword evidence="3" id="KW-1185">Reference proteome</keyword>
<dbReference type="AlphaFoldDB" id="A0A0J6CSJ5"/>
<name>A0A0J6CSJ5_9BACL</name>
<keyword evidence="1" id="KW-0812">Transmembrane</keyword>
<dbReference type="Proteomes" id="UP000035996">
    <property type="component" value="Unassembled WGS sequence"/>
</dbReference>
<keyword evidence="1" id="KW-0472">Membrane</keyword>
<sequence>MNRKRLLNIAIGSIIVLISIFAIGRYTYVHEEHIERGEVIKKESIDHHFYVFVQPEGEGEAKELEMEDELSWNLVREGDVYNVVYSWYGGKQPTIEEMERIERE</sequence>